<dbReference type="Gene3D" id="1.10.4160.10">
    <property type="entry name" value="Hydantoin permease"/>
    <property type="match status" value="1"/>
</dbReference>
<dbReference type="EMBL" id="JACHXG010000021">
    <property type="protein sequence ID" value="MBB3092326.1"/>
    <property type="molecule type" value="Genomic_DNA"/>
</dbReference>
<keyword evidence="2" id="KW-0812">Transmembrane</keyword>
<keyword evidence="2" id="KW-1133">Transmembrane helix</keyword>
<feature type="transmembrane region" description="Helical" evidence="2">
    <location>
        <begin position="377"/>
        <end position="398"/>
    </location>
</feature>
<feature type="transmembrane region" description="Helical" evidence="2">
    <location>
        <begin position="353"/>
        <end position="371"/>
    </location>
</feature>
<proteinExistence type="predicted"/>
<evidence type="ECO:0000313" key="4">
    <source>
        <dbReference type="Proteomes" id="UP000577707"/>
    </source>
</evidence>
<dbReference type="InterPro" id="IPR030191">
    <property type="entry name" value="CodB"/>
</dbReference>
<dbReference type="PANTHER" id="PTHR30569:SF0">
    <property type="entry name" value="CYTOSINE PERMEASE"/>
    <property type="match status" value="1"/>
</dbReference>
<feature type="transmembrane region" description="Helical" evidence="2">
    <location>
        <begin position="189"/>
        <end position="209"/>
    </location>
</feature>
<feature type="transmembrane region" description="Helical" evidence="2">
    <location>
        <begin position="302"/>
        <end position="323"/>
    </location>
</feature>
<feature type="transmembrane region" description="Helical" evidence="2">
    <location>
        <begin position="444"/>
        <end position="463"/>
    </location>
</feature>
<reference evidence="3 4" key="1">
    <citation type="submission" date="2020-08" db="EMBL/GenBank/DDBJ databases">
        <title>Genomic Encyclopedia of Type Strains, Phase III (KMG-III): the genomes of soil and plant-associated and newly described type strains.</title>
        <authorList>
            <person name="Whitman W."/>
        </authorList>
    </citation>
    <scope>NUCLEOTIDE SEQUENCE [LARGE SCALE GENOMIC DNA]</scope>
    <source>
        <strain evidence="3 4">CECT 3302</strain>
    </source>
</reference>
<comment type="caution">
    <text evidence="3">The sequence shown here is derived from an EMBL/GenBank/DDBJ whole genome shotgun (WGS) entry which is preliminary data.</text>
</comment>
<sequence>MTSDPLQSQQSDPPLDLELSRGDDPRVIEEQTHEEYTDHVVPFSARLSKAPILGSWSSIASAMAFVYYGALAATLVGIEQALIGVTLTCVSYAVLGGLGTVKAIRTGLNSTLMSRELFGVSGAAICPLIITLGTAFYAVFEGSVMAAALQTYFGVGDIRVWYAVVVVGTLPLMLGGMRTWLGLLNGVSMPIYFFGVLAAVLVAGSRFGWDGRWDLFDHPTAAGTGLPGWLTIFVLYMGVWIVLPEIQDSARMAEPKDTKFHASVTFGILFWLVAYLFNAIAGILIVALAYGQPGVEPTEIGAVQGVIASLGVVGLIVIVVSQVRINTANFYYMSISAERFVSHFTTKNLSRRAWVLLGSAVVLIVMFTDIFSYLATALAWMGCLLASWMGIQLVGWWLDRGKDVEFRPERLKNVAPGFYLWVGSTALGILLVETPGHFPTASALAPLITFTVAAAGYIAMRLINATAHAPNRPDRIRDQVADLWNTRIRCHRCKLSYAAIEMDTGADDTIILCLKCQSLGRIAKPVSQPPSTVRK</sequence>
<feature type="compositionally biased region" description="Polar residues" evidence="1">
    <location>
        <begin position="1"/>
        <end position="12"/>
    </location>
</feature>
<feature type="region of interest" description="Disordered" evidence="1">
    <location>
        <begin position="1"/>
        <end position="22"/>
    </location>
</feature>
<dbReference type="RefSeq" id="WP_183552235.1">
    <property type="nucleotide sequence ID" value="NZ_BMQT01000020.1"/>
</dbReference>
<dbReference type="AlphaFoldDB" id="A0A7W5A9R8"/>
<dbReference type="GO" id="GO:0005886">
    <property type="term" value="C:plasma membrane"/>
    <property type="evidence" value="ECO:0007669"/>
    <property type="project" value="TreeGrafter"/>
</dbReference>
<dbReference type="GO" id="GO:0015209">
    <property type="term" value="F:cytosine transmembrane transporter activity"/>
    <property type="evidence" value="ECO:0007669"/>
    <property type="project" value="InterPro"/>
</dbReference>
<evidence type="ECO:0000313" key="3">
    <source>
        <dbReference type="EMBL" id="MBB3092326.1"/>
    </source>
</evidence>
<feature type="transmembrane region" description="Helical" evidence="2">
    <location>
        <begin position="221"/>
        <end position="243"/>
    </location>
</feature>
<feature type="transmembrane region" description="Helical" evidence="2">
    <location>
        <begin position="81"/>
        <end position="105"/>
    </location>
</feature>
<keyword evidence="4" id="KW-1185">Reference proteome</keyword>
<feature type="transmembrane region" description="Helical" evidence="2">
    <location>
        <begin position="418"/>
        <end position="438"/>
    </location>
</feature>
<evidence type="ECO:0000256" key="2">
    <source>
        <dbReference type="SAM" id="Phobius"/>
    </source>
</evidence>
<feature type="transmembrane region" description="Helical" evidence="2">
    <location>
        <begin position="53"/>
        <end position="75"/>
    </location>
</feature>
<keyword evidence="2" id="KW-0472">Membrane</keyword>
<gene>
    <name evidence="3" type="ORF">FHS12_005304</name>
</gene>
<dbReference type="Proteomes" id="UP000577707">
    <property type="component" value="Unassembled WGS sequence"/>
</dbReference>
<feature type="transmembrane region" description="Helical" evidence="2">
    <location>
        <begin position="264"/>
        <end position="290"/>
    </location>
</feature>
<protein>
    <submittedName>
        <fullName evidence="3">Purine-cytosine permease-like protein</fullName>
    </submittedName>
</protein>
<dbReference type="PANTHER" id="PTHR30569">
    <property type="entry name" value="CYTOSINE TRANSPORTER CODB"/>
    <property type="match status" value="1"/>
</dbReference>
<feature type="transmembrane region" description="Helical" evidence="2">
    <location>
        <begin position="160"/>
        <end position="177"/>
    </location>
</feature>
<evidence type="ECO:0000256" key="1">
    <source>
        <dbReference type="SAM" id="MobiDB-lite"/>
    </source>
</evidence>
<feature type="transmembrane region" description="Helical" evidence="2">
    <location>
        <begin position="117"/>
        <end position="140"/>
    </location>
</feature>
<accession>A0A7W5A9R8</accession>
<organism evidence="3 4">
    <name type="scientific">Nocardioides albus</name>
    <dbReference type="NCBI Taxonomy" id="1841"/>
    <lineage>
        <taxon>Bacteria</taxon>
        <taxon>Bacillati</taxon>
        <taxon>Actinomycetota</taxon>
        <taxon>Actinomycetes</taxon>
        <taxon>Propionibacteriales</taxon>
        <taxon>Nocardioidaceae</taxon>
        <taxon>Nocardioides</taxon>
    </lineage>
</organism>
<name>A0A7W5A9R8_9ACTN</name>